<proteinExistence type="predicted"/>
<name>A0ABY3WIR0_9ACTN</name>
<organism evidence="2 3">
    <name type="scientific">Streptomyces formicae</name>
    <dbReference type="NCBI Taxonomy" id="1616117"/>
    <lineage>
        <taxon>Bacteria</taxon>
        <taxon>Bacillati</taxon>
        <taxon>Actinomycetota</taxon>
        <taxon>Actinomycetes</taxon>
        <taxon>Kitasatosporales</taxon>
        <taxon>Streptomycetaceae</taxon>
        <taxon>Streptomyces</taxon>
    </lineage>
</organism>
<gene>
    <name evidence="2" type="ORF">J4032_01850</name>
</gene>
<keyword evidence="3" id="KW-1185">Reference proteome</keyword>
<sequence>MSIGLSLVGMIPDCLAKYMENVNGGVRTSGSSGAIWEPTRSPSPFGAT</sequence>
<evidence type="ECO:0000313" key="3">
    <source>
        <dbReference type="Proteomes" id="UP000828924"/>
    </source>
</evidence>
<accession>A0ABY3WIR0</accession>
<dbReference type="RefSeq" id="WP_242328920.1">
    <property type="nucleotide sequence ID" value="NZ_CP071872.1"/>
</dbReference>
<evidence type="ECO:0000313" key="2">
    <source>
        <dbReference type="EMBL" id="UNM10416.1"/>
    </source>
</evidence>
<evidence type="ECO:0000256" key="1">
    <source>
        <dbReference type="SAM" id="MobiDB-lite"/>
    </source>
</evidence>
<reference evidence="2 3" key="1">
    <citation type="submission" date="2021-03" db="EMBL/GenBank/DDBJ databases">
        <title>Complete genome of Streptomyces formicae strain 1H-GS9 (DSM 100524).</title>
        <authorList>
            <person name="Atanasov K.E."/>
            <person name="Altabella T."/>
            <person name="Ferrer A."/>
        </authorList>
    </citation>
    <scope>NUCLEOTIDE SEQUENCE [LARGE SCALE GENOMIC DNA]</scope>
    <source>
        <strain evidence="2 3">1H-GS9</strain>
    </source>
</reference>
<dbReference type="Proteomes" id="UP000828924">
    <property type="component" value="Chromosome"/>
</dbReference>
<protein>
    <submittedName>
        <fullName evidence="2">Uncharacterized protein</fullName>
    </submittedName>
</protein>
<feature type="region of interest" description="Disordered" evidence="1">
    <location>
        <begin position="28"/>
        <end position="48"/>
    </location>
</feature>
<dbReference type="EMBL" id="CP071872">
    <property type="protein sequence ID" value="UNM10416.1"/>
    <property type="molecule type" value="Genomic_DNA"/>
</dbReference>